<protein>
    <recommendedName>
        <fullName evidence="2">Lipoprotein</fullName>
    </recommendedName>
</protein>
<proteinExistence type="predicted"/>
<sequence>MKHMKKLALFCSILLTLVMGSCDALFSNKFQELGLGQVDSAALATANSETLFAQSGINSGTISQSFIDAALKDDTTKAAVVAELSTAAGDTDPKVAQTAQALLIEIKLQDTGAKQVVNNMGGLLDLFMSDDTLDPSTSAGMNAIIDTLVPPDLSDGDLAKVLNDLKDLANNEVKDFGTNLSTNGGLQNDNIDTASIAQTAVLATVVATLTPVDLSVSIGEALVAALNNTDETKNFDDFVTVPVGGLNSLTTDAGLTAIFNAAGLNELITKLSS</sequence>
<dbReference type="EMBL" id="VSSQ01000010">
    <property type="protein sequence ID" value="MPL59633.1"/>
    <property type="molecule type" value="Genomic_DNA"/>
</dbReference>
<reference evidence="1" key="1">
    <citation type="submission" date="2019-08" db="EMBL/GenBank/DDBJ databases">
        <authorList>
            <person name="Kucharzyk K."/>
            <person name="Murdoch R.W."/>
            <person name="Higgins S."/>
            <person name="Loffler F."/>
        </authorList>
    </citation>
    <scope>NUCLEOTIDE SEQUENCE</scope>
</reference>
<organism evidence="1">
    <name type="scientific">bioreactor metagenome</name>
    <dbReference type="NCBI Taxonomy" id="1076179"/>
    <lineage>
        <taxon>unclassified sequences</taxon>
        <taxon>metagenomes</taxon>
        <taxon>ecological metagenomes</taxon>
    </lineage>
</organism>
<dbReference type="PROSITE" id="PS51257">
    <property type="entry name" value="PROKAR_LIPOPROTEIN"/>
    <property type="match status" value="1"/>
</dbReference>
<evidence type="ECO:0008006" key="2">
    <source>
        <dbReference type="Google" id="ProtNLM"/>
    </source>
</evidence>
<dbReference type="AlphaFoldDB" id="A0A644SYD8"/>
<name>A0A644SYD8_9ZZZZ</name>
<gene>
    <name evidence="1" type="ORF">SDC9_05188</name>
</gene>
<comment type="caution">
    <text evidence="1">The sequence shown here is derived from an EMBL/GenBank/DDBJ whole genome shotgun (WGS) entry which is preliminary data.</text>
</comment>
<accession>A0A644SYD8</accession>
<evidence type="ECO:0000313" key="1">
    <source>
        <dbReference type="EMBL" id="MPL59633.1"/>
    </source>
</evidence>